<keyword evidence="6" id="KW-1185">Reference proteome</keyword>
<evidence type="ECO:0000256" key="1">
    <source>
        <dbReference type="ARBA" id="ARBA00023157"/>
    </source>
</evidence>
<keyword evidence="1" id="KW-1015">Disulfide bond</keyword>
<feature type="domain" description="Ig-like" evidence="4">
    <location>
        <begin position="135"/>
        <end position="220"/>
    </location>
</feature>
<feature type="chain" id="PRO_5044682618" description="Ig-like domain-containing protein" evidence="3">
    <location>
        <begin position="21"/>
        <end position="238"/>
    </location>
</feature>
<keyword evidence="3" id="KW-0732">Signal</keyword>
<proteinExistence type="predicted"/>
<dbReference type="InterPro" id="IPR050150">
    <property type="entry name" value="IgV_Light_Chain"/>
</dbReference>
<dbReference type="Pfam" id="PF07686">
    <property type="entry name" value="V-set"/>
    <property type="match status" value="1"/>
</dbReference>
<dbReference type="Proteomes" id="UP000694397">
    <property type="component" value="Chromosome 5"/>
</dbReference>
<dbReference type="FunFam" id="2.60.40.10:FF:000283">
    <property type="entry name" value="Immunoglobulin kappa constant"/>
    <property type="match status" value="1"/>
</dbReference>
<feature type="signal peptide" evidence="3">
    <location>
        <begin position="1"/>
        <end position="20"/>
    </location>
</feature>
<dbReference type="Gene3D" id="2.60.40.10">
    <property type="entry name" value="Immunoglobulins"/>
    <property type="match status" value="2"/>
</dbReference>
<sequence length="238" mass="25044">MGFIFIVFLAFAFCSRGSSGQKTVTQSPPVKSARPGDTVTLKCNPSTSSGLGSDLSWYQQKDGTAPRLLIYKISSRESGIPERFSGSGSGTDFSLTISGVQAEDAATYYCFANYGAPDNIFGGGTKLEVGVDQPPTLTVLPPSSEEISKGSNAKVTCLANNGYPSGWTLSWKVDNKNAEASAVANSAGLLQQDGKYSWSSTLTLSTTEWNKGVPVTCEATFGSHTPVKGMLKSSDCSL</sequence>
<feature type="compositionally biased region" description="Polar residues" evidence="2">
    <location>
        <begin position="18"/>
        <end position="29"/>
    </location>
</feature>
<dbReference type="SMART" id="SM00407">
    <property type="entry name" value="IGc1"/>
    <property type="match status" value="1"/>
</dbReference>
<evidence type="ECO:0000313" key="6">
    <source>
        <dbReference type="Proteomes" id="UP000694397"/>
    </source>
</evidence>
<dbReference type="PROSITE" id="PS50835">
    <property type="entry name" value="IG_LIKE"/>
    <property type="match status" value="2"/>
</dbReference>
<dbReference type="Ensembl" id="ENSSFOT00015073544.1">
    <property type="protein sequence ID" value="ENSSFOP00015057819.1"/>
    <property type="gene ID" value="ENSSFOG00015032502.1"/>
</dbReference>
<evidence type="ECO:0000313" key="5">
    <source>
        <dbReference type="Ensembl" id="ENSSFOP00015057819.1"/>
    </source>
</evidence>
<protein>
    <recommendedName>
        <fullName evidence="4">Ig-like domain-containing protein</fullName>
    </recommendedName>
</protein>
<reference evidence="5" key="2">
    <citation type="submission" date="2025-05" db="UniProtKB">
        <authorList>
            <consortium name="Ensembl"/>
        </authorList>
    </citation>
    <scope>IDENTIFICATION</scope>
</reference>
<dbReference type="Pfam" id="PF07654">
    <property type="entry name" value="C1-set"/>
    <property type="match status" value="1"/>
</dbReference>
<feature type="region of interest" description="Disordered" evidence="2">
    <location>
        <begin position="18"/>
        <end position="37"/>
    </location>
</feature>
<dbReference type="Ensembl" id="ENSSFOT00015079229.1">
    <property type="protein sequence ID" value="ENSSFOP00015077100.1"/>
    <property type="gene ID" value="ENSSFOG00015032502.1"/>
</dbReference>
<dbReference type="GeneTree" id="ENSGT01150000286991"/>
<feature type="domain" description="Ig-like" evidence="4">
    <location>
        <begin position="22"/>
        <end position="115"/>
    </location>
</feature>
<evidence type="ECO:0000259" key="4">
    <source>
        <dbReference type="PROSITE" id="PS50835"/>
    </source>
</evidence>
<dbReference type="SUPFAM" id="SSF48726">
    <property type="entry name" value="Immunoglobulin"/>
    <property type="match status" value="2"/>
</dbReference>
<evidence type="ECO:0000256" key="2">
    <source>
        <dbReference type="SAM" id="MobiDB-lite"/>
    </source>
</evidence>
<dbReference type="FunFam" id="2.60.40.10:FF:001230">
    <property type="entry name" value="Immunoglobulin kappa variable 8-16"/>
    <property type="match status" value="1"/>
</dbReference>
<dbReference type="OrthoDB" id="8805761at2759"/>
<dbReference type="AlphaFoldDB" id="A0A8C9TWJ0"/>
<organism evidence="5 6">
    <name type="scientific">Scleropages formosus</name>
    <name type="common">Asian bonytongue</name>
    <name type="synonym">Osteoglossum formosum</name>
    <dbReference type="NCBI Taxonomy" id="113540"/>
    <lineage>
        <taxon>Eukaryota</taxon>
        <taxon>Metazoa</taxon>
        <taxon>Chordata</taxon>
        <taxon>Craniata</taxon>
        <taxon>Vertebrata</taxon>
        <taxon>Euteleostomi</taxon>
        <taxon>Actinopterygii</taxon>
        <taxon>Neopterygii</taxon>
        <taxon>Teleostei</taxon>
        <taxon>Osteoglossocephala</taxon>
        <taxon>Osteoglossomorpha</taxon>
        <taxon>Osteoglossiformes</taxon>
        <taxon>Osteoglossidae</taxon>
        <taxon>Scleropages</taxon>
    </lineage>
</organism>
<dbReference type="InterPro" id="IPR003597">
    <property type="entry name" value="Ig_C1-set"/>
</dbReference>
<dbReference type="PANTHER" id="PTHR23267">
    <property type="entry name" value="IMMUNOGLOBULIN LIGHT CHAIN"/>
    <property type="match status" value="1"/>
</dbReference>
<reference evidence="5 6" key="1">
    <citation type="submission" date="2019-04" db="EMBL/GenBank/DDBJ databases">
        <authorList>
            <consortium name="Wellcome Sanger Institute Data Sharing"/>
        </authorList>
    </citation>
    <scope>NUCLEOTIDE SEQUENCE [LARGE SCALE GENOMIC DNA]</scope>
</reference>
<name>A0A8C9TWJ0_SCLFO</name>
<dbReference type="InterPro" id="IPR007110">
    <property type="entry name" value="Ig-like_dom"/>
</dbReference>
<accession>A0A8C9TWJ0</accession>
<dbReference type="InterPro" id="IPR036179">
    <property type="entry name" value="Ig-like_dom_sf"/>
</dbReference>
<dbReference type="SMART" id="SM00409">
    <property type="entry name" value="IG"/>
    <property type="match status" value="2"/>
</dbReference>
<dbReference type="InterPro" id="IPR003599">
    <property type="entry name" value="Ig_sub"/>
</dbReference>
<dbReference type="InterPro" id="IPR013106">
    <property type="entry name" value="Ig_V-set"/>
</dbReference>
<dbReference type="InterPro" id="IPR013783">
    <property type="entry name" value="Ig-like_fold"/>
</dbReference>
<evidence type="ECO:0000256" key="3">
    <source>
        <dbReference type="SAM" id="SignalP"/>
    </source>
</evidence>
<dbReference type="SMART" id="SM00406">
    <property type="entry name" value="IGv"/>
    <property type="match status" value="1"/>
</dbReference>